<dbReference type="OrthoDB" id="9989112at2759"/>
<gene>
    <name evidence="5" type="primary">Rab1a</name>
</gene>
<dbReference type="InterPro" id="IPR001806">
    <property type="entry name" value="Small_GTPase"/>
</dbReference>
<dbReference type="Gene3D" id="3.40.50.300">
    <property type="entry name" value="P-loop containing nucleotide triphosphate hydrolases"/>
    <property type="match status" value="1"/>
</dbReference>
<dbReference type="NCBIfam" id="TIGR00231">
    <property type="entry name" value="small_GTP"/>
    <property type="match status" value="1"/>
</dbReference>
<dbReference type="SMART" id="SM00175">
    <property type="entry name" value="RAB"/>
    <property type="match status" value="1"/>
</dbReference>
<dbReference type="InterPro" id="IPR005225">
    <property type="entry name" value="Small_GTP-bd"/>
</dbReference>
<name>A0A0K2UVJ1_LEPSM</name>
<evidence type="ECO:0000256" key="1">
    <source>
        <dbReference type="ARBA" id="ARBA00022741"/>
    </source>
</evidence>
<organism evidence="5">
    <name type="scientific">Lepeophtheirus salmonis</name>
    <name type="common">Salmon louse</name>
    <name type="synonym">Caligus salmonis</name>
    <dbReference type="NCBI Taxonomy" id="72036"/>
    <lineage>
        <taxon>Eukaryota</taxon>
        <taxon>Metazoa</taxon>
        <taxon>Ecdysozoa</taxon>
        <taxon>Arthropoda</taxon>
        <taxon>Crustacea</taxon>
        <taxon>Multicrustacea</taxon>
        <taxon>Hexanauplia</taxon>
        <taxon>Copepoda</taxon>
        <taxon>Siphonostomatoida</taxon>
        <taxon>Caligidae</taxon>
        <taxon>Lepeophtheirus</taxon>
    </lineage>
</organism>
<sequence length="202" mass="22467">MSFKSQKSPFSSSSTTSSSSSAAITNHRSSLPDEDPTYYKLVLVGDSGVGKSCLLEKLIDSSSKNTFISTIGFVIRTHVIVHQQNHLKLQVWDTGGQERYRPVLATCYRNASGAIIVFDITNPTSFLNLSQWLDEISEFSEEPLPKILVGNKADLSERRRVSKEEAQNFANKWKMAYIETSALESTNVKQAFIALILQNNKG</sequence>
<dbReference type="SMART" id="SM00173">
    <property type="entry name" value="RAS"/>
    <property type="match status" value="1"/>
</dbReference>
<keyword evidence="2" id="KW-0342">GTP-binding</keyword>
<dbReference type="SUPFAM" id="SSF52540">
    <property type="entry name" value="P-loop containing nucleoside triphosphate hydrolases"/>
    <property type="match status" value="1"/>
</dbReference>
<feature type="region of interest" description="Disordered" evidence="4">
    <location>
        <begin position="1"/>
        <end position="30"/>
    </location>
</feature>
<dbReference type="PANTHER" id="PTHR47977">
    <property type="entry name" value="RAS-RELATED PROTEIN RAB"/>
    <property type="match status" value="1"/>
</dbReference>
<evidence type="ECO:0000256" key="4">
    <source>
        <dbReference type="SAM" id="MobiDB-lite"/>
    </source>
</evidence>
<dbReference type="AlphaFoldDB" id="A0A0K2UVJ1"/>
<proteinExistence type="predicted"/>
<dbReference type="FunFam" id="3.40.50.300:FF:001129">
    <property type="entry name" value="ras-related protein Rab-44 isoform X2"/>
    <property type="match status" value="1"/>
</dbReference>
<dbReference type="SMART" id="SM00174">
    <property type="entry name" value="RHO"/>
    <property type="match status" value="1"/>
</dbReference>
<keyword evidence="3" id="KW-0449">Lipoprotein</keyword>
<protein>
    <submittedName>
        <fullName evidence="5">Uncharacterized protein</fullName>
    </submittedName>
</protein>
<dbReference type="Pfam" id="PF00071">
    <property type="entry name" value="Ras"/>
    <property type="match status" value="1"/>
</dbReference>
<dbReference type="EMBL" id="HACA01024729">
    <property type="protein sequence ID" value="CDW42090.1"/>
    <property type="molecule type" value="Transcribed_RNA"/>
</dbReference>
<dbReference type="PROSITE" id="PS51419">
    <property type="entry name" value="RAB"/>
    <property type="match status" value="1"/>
</dbReference>
<dbReference type="GO" id="GO:0005525">
    <property type="term" value="F:GTP binding"/>
    <property type="evidence" value="ECO:0007669"/>
    <property type="project" value="UniProtKB-KW"/>
</dbReference>
<evidence type="ECO:0000256" key="2">
    <source>
        <dbReference type="ARBA" id="ARBA00023134"/>
    </source>
</evidence>
<feature type="compositionally biased region" description="Low complexity" evidence="4">
    <location>
        <begin position="1"/>
        <end position="21"/>
    </location>
</feature>
<dbReference type="PROSITE" id="PS51420">
    <property type="entry name" value="RHO"/>
    <property type="match status" value="1"/>
</dbReference>
<accession>A0A0K2UVJ1</accession>
<evidence type="ECO:0000256" key="3">
    <source>
        <dbReference type="ARBA" id="ARBA00023288"/>
    </source>
</evidence>
<keyword evidence="1" id="KW-0547">Nucleotide-binding</keyword>
<dbReference type="InterPro" id="IPR050227">
    <property type="entry name" value="Rab"/>
</dbReference>
<dbReference type="CDD" id="cd00154">
    <property type="entry name" value="Rab"/>
    <property type="match status" value="1"/>
</dbReference>
<dbReference type="InterPro" id="IPR027417">
    <property type="entry name" value="P-loop_NTPase"/>
</dbReference>
<dbReference type="PROSITE" id="PS51421">
    <property type="entry name" value="RAS"/>
    <property type="match status" value="1"/>
</dbReference>
<reference evidence="5" key="1">
    <citation type="submission" date="2014-05" db="EMBL/GenBank/DDBJ databases">
        <authorList>
            <person name="Chronopoulou M."/>
        </authorList>
    </citation>
    <scope>NUCLEOTIDE SEQUENCE</scope>
    <source>
        <tissue evidence="5">Whole organism</tissue>
    </source>
</reference>
<dbReference type="PRINTS" id="PR00449">
    <property type="entry name" value="RASTRNSFRMNG"/>
</dbReference>
<dbReference type="GO" id="GO:0003924">
    <property type="term" value="F:GTPase activity"/>
    <property type="evidence" value="ECO:0007669"/>
    <property type="project" value="InterPro"/>
</dbReference>
<evidence type="ECO:0000313" key="5">
    <source>
        <dbReference type="EMBL" id="CDW42090.1"/>
    </source>
</evidence>